<dbReference type="InterPro" id="IPR036259">
    <property type="entry name" value="MFS_trans_sf"/>
</dbReference>
<feature type="transmembrane region" description="Helical" evidence="5">
    <location>
        <begin position="51"/>
        <end position="77"/>
    </location>
</feature>
<evidence type="ECO:0000256" key="4">
    <source>
        <dbReference type="ARBA" id="ARBA00023136"/>
    </source>
</evidence>
<dbReference type="GO" id="GO:0022857">
    <property type="term" value="F:transmembrane transporter activity"/>
    <property type="evidence" value="ECO:0007669"/>
    <property type="project" value="InterPro"/>
</dbReference>
<dbReference type="InterPro" id="IPR011701">
    <property type="entry name" value="MFS"/>
</dbReference>
<evidence type="ECO:0000256" key="5">
    <source>
        <dbReference type="SAM" id="Phobius"/>
    </source>
</evidence>
<keyword evidence="4 5" id="KW-0472">Membrane</keyword>
<dbReference type="SUPFAM" id="SSF103473">
    <property type="entry name" value="MFS general substrate transporter"/>
    <property type="match status" value="1"/>
</dbReference>
<feature type="transmembrane region" description="Helical" evidence="5">
    <location>
        <begin position="89"/>
        <end position="111"/>
    </location>
</feature>
<evidence type="ECO:0000259" key="6">
    <source>
        <dbReference type="PROSITE" id="PS50850"/>
    </source>
</evidence>
<proteinExistence type="predicted"/>
<comment type="subcellular location">
    <subcellularLocation>
        <location evidence="1">Membrane</location>
        <topology evidence="1">Multi-pass membrane protein</topology>
    </subcellularLocation>
</comment>
<dbReference type="AlphaFoldDB" id="A8DVV9"/>
<keyword evidence="8" id="KW-1185">Reference proteome</keyword>
<feature type="non-terminal residue" evidence="7">
    <location>
        <position position="112"/>
    </location>
</feature>
<sequence length="112" mass="12283">AFLIAYMLGQFLSAWLGRKTTCRLLLLSGMGVSLVANLAFGFSTLGGKSAYWWMVIFMTINGFAQATGWPGNVGLLAKWARHQERGRLMAIWGTCYQIGSIAAKHFAAFMLA</sequence>
<dbReference type="GO" id="GO:0016020">
    <property type="term" value="C:membrane"/>
    <property type="evidence" value="ECO:0007669"/>
    <property type="project" value="UniProtKB-SubCell"/>
</dbReference>
<feature type="domain" description="Major facilitator superfamily (MFS) profile" evidence="6">
    <location>
        <begin position="1"/>
        <end position="112"/>
    </location>
</feature>
<dbReference type="PANTHER" id="PTHR43184:SF12">
    <property type="entry name" value="SUGAR PHOSPHATE EXCHANGER 3"/>
    <property type="match status" value="1"/>
</dbReference>
<evidence type="ECO:0000256" key="1">
    <source>
        <dbReference type="ARBA" id="ARBA00004141"/>
    </source>
</evidence>
<evidence type="ECO:0000256" key="2">
    <source>
        <dbReference type="ARBA" id="ARBA00022692"/>
    </source>
</evidence>
<evidence type="ECO:0000313" key="8">
    <source>
        <dbReference type="Proteomes" id="UP000001593"/>
    </source>
</evidence>
<keyword evidence="3 5" id="KW-1133">Transmembrane helix</keyword>
<feature type="transmembrane region" description="Helical" evidence="5">
    <location>
        <begin position="24"/>
        <end position="45"/>
    </location>
</feature>
<feature type="non-terminal residue" evidence="7">
    <location>
        <position position="1"/>
    </location>
</feature>
<dbReference type="Pfam" id="PF07690">
    <property type="entry name" value="MFS_1"/>
    <property type="match status" value="1"/>
</dbReference>
<dbReference type="Gene3D" id="1.20.1250.20">
    <property type="entry name" value="MFS general substrate transporter like domains"/>
    <property type="match status" value="1"/>
</dbReference>
<evidence type="ECO:0000256" key="3">
    <source>
        <dbReference type="ARBA" id="ARBA00022989"/>
    </source>
</evidence>
<dbReference type="InterPro" id="IPR020846">
    <property type="entry name" value="MFS_dom"/>
</dbReference>
<dbReference type="InParanoid" id="A8DVV9"/>
<dbReference type="HOGENOM" id="CLU_2152098_0_0_1"/>
<evidence type="ECO:0000313" key="7">
    <source>
        <dbReference type="EMBL" id="EDO25649.1"/>
    </source>
</evidence>
<protein>
    <recommendedName>
        <fullName evidence="6">Major facilitator superfamily (MFS) profile domain-containing protein</fullName>
    </recommendedName>
</protein>
<dbReference type="EMBL" id="DS478706">
    <property type="protein sequence ID" value="EDO25649.1"/>
    <property type="molecule type" value="Genomic_DNA"/>
</dbReference>
<dbReference type="eggNOG" id="KOG2533">
    <property type="taxonomic scope" value="Eukaryota"/>
</dbReference>
<dbReference type="PANTHER" id="PTHR43184">
    <property type="entry name" value="MAJOR FACILITATOR SUPERFAMILY TRANSPORTER 16, ISOFORM B"/>
    <property type="match status" value="1"/>
</dbReference>
<dbReference type="Proteomes" id="UP000001593">
    <property type="component" value="Unassembled WGS sequence"/>
</dbReference>
<accession>A8DVV9</accession>
<gene>
    <name evidence="7" type="ORF">NEMVEDRAFT_v1g9583</name>
</gene>
<keyword evidence="2 5" id="KW-0812">Transmembrane</keyword>
<dbReference type="PhylomeDB" id="A8DVV9"/>
<dbReference type="PROSITE" id="PS50850">
    <property type="entry name" value="MFS"/>
    <property type="match status" value="1"/>
</dbReference>
<name>A8DVV9_NEMVE</name>
<organism evidence="7 8">
    <name type="scientific">Nematostella vectensis</name>
    <name type="common">Starlet sea anemone</name>
    <dbReference type="NCBI Taxonomy" id="45351"/>
    <lineage>
        <taxon>Eukaryota</taxon>
        <taxon>Metazoa</taxon>
        <taxon>Cnidaria</taxon>
        <taxon>Anthozoa</taxon>
        <taxon>Hexacorallia</taxon>
        <taxon>Actiniaria</taxon>
        <taxon>Edwardsiidae</taxon>
        <taxon>Nematostella</taxon>
    </lineage>
</organism>
<reference evidence="7 8" key="1">
    <citation type="journal article" date="2007" name="Science">
        <title>Sea anemone genome reveals ancestral eumetazoan gene repertoire and genomic organization.</title>
        <authorList>
            <person name="Putnam N.H."/>
            <person name="Srivastava M."/>
            <person name="Hellsten U."/>
            <person name="Dirks B."/>
            <person name="Chapman J."/>
            <person name="Salamov A."/>
            <person name="Terry A."/>
            <person name="Shapiro H."/>
            <person name="Lindquist E."/>
            <person name="Kapitonov V.V."/>
            <person name="Jurka J."/>
            <person name="Genikhovich G."/>
            <person name="Grigoriev I.V."/>
            <person name="Lucas S.M."/>
            <person name="Steele R.E."/>
            <person name="Finnerty J.R."/>
            <person name="Technau U."/>
            <person name="Martindale M.Q."/>
            <person name="Rokhsar D.S."/>
        </authorList>
    </citation>
    <scope>NUCLEOTIDE SEQUENCE [LARGE SCALE GENOMIC DNA]</scope>
    <source>
        <strain evidence="8">CH2 X CH6</strain>
    </source>
</reference>